<dbReference type="AlphaFoldDB" id="A0A8D8QN27"/>
<dbReference type="EMBL" id="HBUF01087984">
    <property type="protein sequence ID" value="CAG6634876.1"/>
    <property type="molecule type" value="Transcribed_RNA"/>
</dbReference>
<organism evidence="1">
    <name type="scientific">Cacopsylla melanoneura</name>
    <dbReference type="NCBI Taxonomy" id="428564"/>
    <lineage>
        <taxon>Eukaryota</taxon>
        <taxon>Metazoa</taxon>
        <taxon>Ecdysozoa</taxon>
        <taxon>Arthropoda</taxon>
        <taxon>Hexapoda</taxon>
        <taxon>Insecta</taxon>
        <taxon>Pterygota</taxon>
        <taxon>Neoptera</taxon>
        <taxon>Paraneoptera</taxon>
        <taxon>Hemiptera</taxon>
        <taxon>Sternorrhyncha</taxon>
        <taxon>Psylloidea</taxon>
        <taxon>Psyllidae</taxon>
        <taxon>Psyllinae</taxon>
        <taxon>Cacopsylla</taxon>
    </lineage>
</organism>
<reference evidence="1" key="1">
    <citation type="submission" date="2021-05" db="EMBL/GenBank/DDBJ databases">
        <authorList>
            <person name="Alioto T."/>
            <person name="Alioto T."/>
            <person name="Gomez Garrido J."/>
        </authorList>
    </citation>
    <scope>NUCLEOTIDE SEQUENCE</scope>
</reference>
<name>A0A8D8QN27_9HEMI</name>
<proteinExistence type="predicted"/>
<sequence length="162" mass="18445">MNKKGKKYIAHKIKHILEIIITKHSRPEDTEEDKSPFTVHRQSNSTTSINDIRCMYSMTRQVIESSPSDYRFEQNHVTGEVHDEGTSSLEHGFEQTIMNNEANEVSSTFGSLNNSMMEKQVTSTPTSMLAENEIFSISTIPCNSRPAKKKSDFNQEESIIEI</sequence>
<evidence type="ECO:0000313" key="1">
    <source>
        <dbReference type="EMBL" id="CAG6634876.1"/>
    </source>
</evidence>
<accession>A0A8D8QN27</accession>
<protein>
    <submittedName>
        <fullName evidence="1">Uncharacterized protein</fullName>
    </submittedName>
</protein>
<dbReference type="EMBL" id="HBUF01087985">
    <property type="protein sequence ID" value="CAG6634878.1"/>
    <property type="molecule type" value="Transcribed_RNA"/>
</dbReference>